<dbReference type="InterPro" id="IPR003010">
    <property type="entry name" value="C-N_Hydrolase"/>
</dbReference>
<dbReference type="SUPFAM" id="SSF56317">
    <property type="entry name" value="Carbon-nitrogen hydrolase"/>
    <property type="match status" value="1"/>
</dbReference>
<comment type="similarity">
    <text evidence="1">Belongs to the carbon-nitrogen hydrolase superfamily. NIT1/NIT2 family.</text>
</comment>
<dbReference type="InterPro" id="IPR036526">
    <property type="entry name" value="C-N_Hydrolase_sf"/>
</dbReference>
<reference evidence="3" key="1">
    <citation type="journal article" date="2014" name="Int. J. Syst. Evol. Microbiol.">
        <title>Complete genome sequence of Corynebacterium casei LMG S-19264T (=DSM 44701T), isolated from a smear-ripened cheese.</title>
        <authorList>
            <consortium name="US DOE Joint Genome Institute (JGI-PGF)"/>
            <person name="Walter F."/>
            <person name="Albersmeier A."/>
            <person name="Kalinowski J."/>
            <person name="Ruckert C."/>
        </authorList>
    </citation>
    <scope>NUCLEOTIDE SEQUENCE</scope>
    <source>
        <strain evidence="3">CGMCC 1.12777</strain>
    </source>
</reference>
<dbReference type="Pfam" id="PF00795">
    <property type="entry name" value="CN_hydrolase"/>
    <property type="match status" value="1"/>
</dbReference>
<dbReference type="PANTHER" id="PTHR23088:SF27">
    <property type="entry name" value="DEAMINATED GLUTATHIONE AMIDASE"/>
    <property type="match status" value="1"/>
</dbReference>
<name>A0A8J2ZSX7_9BACL</name>
<dbReference type="GO" id="GO:0016787">
    <property type="term" value="F:hydrolase activity"/>
    <property type="evidence" value="ECO:0007669"/>
    <property type="project" value="UniProtKB-KW"/>
</dbReference>
<keyword evidence="4" id="KW-1185">Reference proteome</keyword>
<dbReference type="PROSITE" id="PS50263">
    <property type="entry name" value="CN_HYDROLASE"/>
    <property type="match status" value="1"/>
</dbReference>
<dbReference type="AlphaFoldDB" id="A0A8J2ZSX7"/>
<dbReference type="PROSITE" id="PS01227">
    <property type="entry name" value="UPF0012"/>
    <property type="match status" value="1"/>
</dbReference>
<comment type="caution">
    <text evidence="3">The sequence shown here is derived from an EMBL/GenBank/DDBJ whole genome shotgun (WGS) entry which is preliminary data.</text>
</comment>
<evidence type="ECO:0000313" key="4">
    <source>
        <dbReference type="Proteomes" id="UP000656813"/>
    </source>
</evidence>
<reference evidence="3" key="2">
    <citation type="submission" date="2020-09" db="EMBL/GenBank/DDBJ databases">
        <authorList>
            <person name="Sun Q."/>
            <person name="Zhou Y."/>
        </authorList>
    </citation>
    <scope>NUCLEOTIDE SEQUENCE</scope>
    <source>
        <strain evidence="3">CGMCC 1.12777</strain>
    </source>
</reference>
<dbReference type="Proteomes" id="UP000656813">
    <property type="component" value="Unassembled WGS sequence"/>
</dbReference>
<dbReference type="Gene3D" id="3.60.110.10">
    <property type="entry name" value="Carbon-nitrogen hydrolase"/>
    <property type="match status" value="1"/>
</dbReference>
<dbReference type="CDD" id="cd07583">
    <property type="entry name" value="nitrilase_5"/>
    <property type="match status" value="1"/>
</dbReference>
<evidence type="ECO:0000256" key="1">
    <source>
        <dbReference type="ARBA" id="ARBA00010613"/>
    </source>
</evidence>
<accession>A0A8J2ZSX7</accession>
<protein>
    <submittedName>
        <fullName evidence="3">Hydrolase</fullName>
    </submittedName>
</protein>
<keyword evidence="3" id="KW-0378">Hydrolase</keyword>
<evidence type="ECO:0000313" key="3">
    <source>
        <dbReference type="EMBL" id="GGH76000.1"/>
    </source>
</evidence>
<proteinExistence type="inferred from homology"/>
<dbReference type="EMBL" id="BMFV01000002">
    <property type="protein sequence ID" value="GGH76000.1"/>
    <property type="molecule type" value="Genomic_DNA"/>
</dbReference>
<dbReference type="InterPro" id="IPR001110">
    <property type="entry name" value="UPF0012_CS"/>
</dbReference>
<sequence>MIAMKLALIQFDIVFGKPKDNYSKVEHLIEKAMIEQPDVIVLPEMWTTGYDLSRLDAIADKEGMETKKQMAALAHHYSVHIVAGSIAQQSQGKVYNTSFAFNREGKCISEYQKVHLFRLMDEEKFLHAGDQKEVFTLEAMPSATVICYDIRFPEWIRTHMLAGAHCLFVPAEWPTPRIEHWRTLLLSRAIENQAFVVACNRVGSDPKNAFGGHSMVIDPWGDILAEAGDQEEILFATIDPERVKEIRQTIPIYEDRRPDLYE</sequence>
<feature type="domain" description="CN hydrolase" evidence="2">
    <location>
        <begin position="4"/>
        <end position="240"/>
    </location>
</feature>
<gene>
    <name evidence="3" type="ORF">GCM10007096_05790</name>
</gene>
<dbReference type="PANTHER" id="PTHR23088">
    <property type="entry name" value="NITRILASE-RELATED"/>
    <property type="match status" value="1"/>
</dbReference>
<organism evidence="3 4">
    <name type="scientific">Pullulanibacillus pueri</name>
    <dbReference type="NCBI Taxonomy" id="1437324"/>
    <lineage>
        <taxon>Bacteria</taxon>
        <taxon>Bacillati</taxon>
        <taxon>Bacillota</taxon>
        <taxon>Bacilli</taxon>
        <taxon>Bacillales</taxon>
        <taxon>Sporolactobacillaceae</taxon>
        <taxon>Pullulanibacillus</taxon>
    </lineage>
</organism>
<evidence type="ECO:0000259" key="2">
    <source>
        <dbReference type="PROSITE" id="PS50263"/>
    </source>
</evidence>